<feature type="binding site" evidence="12">
    <location>
        <position position="370"/>
    </location>
    <ligand>
        <name>FAD</name>
        <dbReference type="ChEBI" id="CHEBI:57692"/>
    </ligand>
</feature>
<dbReference type="PROSITE" id="PS01281">
    <property type="entry name" value="GIDA_2"/>
    <property type="match status" value="1"/>
</dbReference>
<comment type="subunit">
    <text evidence="10 12">Homodimer. Heterotetramer of two MnmE and two MnmG subunits.</text>
</comment>
<dbReference type="Gene3D" id="1.10.150.570">
    <property type="entry name" value="GidA associated domain, C-terminal subdomain"/>
    <property type="match status" value="1"/>
</dbReference>
<dbReference type="GO" id="GO:0050660">
    <property type="term" value="F:flavin adenine dinucleotide binding"/>
    <property type="evidence" value="ECO:0007669"/>
    <property type="project" value="UniProtKB-UniRule"/>
</dbReference>
<dbReference type="HAMAP" id="MF_00129">
    <property type="entry name" value="MnmG_GidA"/>
    <property type="match status" value="1"/>
</dbReference>
<evidence type="ECO:0000256" key="4">
    <source>
        <dbReference type="ARBA" id="ARBA00020461"/>
    </source>
</evidence>
<evidence type="ECO:0000259" key="13">
    <source>
        <dbReference type="SMART" id="SM01228"/>
    </source>
</evidence>
<dbReference type="PROSITE" id="PS01280">
    <property type="entry name" value="GIDA_1"/>
    <property type="match status" value="1"/>
</dbReference>
<protein>
    <recommendedName>
        <fullName evidence="4 12">tRNA uridine 5-carboxymethylaminomethyl modification enzyme MnmG</fullName>
    </recommendedName>
    <alternativeName>
        <fullName evidence="11 12">Glucose-inhibited division protein A</fullName>
    </alternativeName>
</protein>
<dbReference type="Pfam" id="PF01134">
    <property type="entry name" value="GIDA"/>
    <property type="match status" value="1"/>
</dbReference>
<evidence type="ECO:0000256" key="8">
    <source>
        <dbReference type="ARBA" id="ARBA00022827"/>
    </source>
</evidence>
<gene>
    <name evidence="12" type="primary">mnmG</name>
    <name evidence="12" type="synonym">gidA</name>
    <name evidence="14" type="ORF">SAMN05421743_10279</name>
</gene>
<keyword evidence="9 12" id="KW-0520">NAD</keyword>
<accession>A0A1H3X8M9</accession>
<dbReference type="FunFam" id="1.10.150.570:FF:000001">
    <property type="entry name" value="tRNA uridine 5-carboxymethylaminomethyl modification enzyme MnmG"/>
    <property type="match status" value="1"/>
</dbReference>
<evidence type="ECO:0000313" key="14">
    <source>
        <dbReference type="EMBL" id="SDZ95719.1"/>
    </source>
</evidence>
<evidence type="ECO:0000256" key="6">
    <source>
        <dbReference type="ARBA" id="ARBA00022630"/>
    </source>
</evidence>
<dbReference type="InterPro" id="IPR004416">
    <property type="entry name" value="MnmG"/>
</dbReference>
<evidence type="ECO:0000256" key="2">
    <source>
        <dbReference type="ARBA" id="ARBA00003717"/>
    </source>
</evidence>
<comment type="function">
    <text evidence="2 12">NAD-binding protein involved in the addition of a carboxymethylaminomethyl (cmnm) group at the wobble position (U34) of certain tRNAs, forming tRNA-cmnm(5)s(2)U34.</text>
</comment>
<dbReference type="Gene3D" id="3.50.50.60">
    <property type="entry name" value="FAD/NAD(P)-binding domain"/>
    <property type="match status" value="2"/>
</dbReference>
<dbReference type="NCBIfam" id="TIGR00136">
    <property type="entry name" value="mnmG_gidA"/>
    <property type="match status" value="1"/>
</dbReference>
<evidence type="ECO:0000256" key="9">
    <source>
        <dbReference type="ARBA" id="ARBA00023027"/>
    </source>
</evidence>
<evidence type="ECO:0000256" key="7">
    <source>
        <dbReference type="ARBA" id="ARBA00022694"/>
    </source>
</evidence>
<dbReference type="GO" id="GO:0030488">
    <property type="term" value="P:tRNA methylation"/>
    <property type="evidence" value="ECO:0007669"/>
    <property type="project" value="TreeGrafter"/>
</dbReference>
<keyword evidence="8 12" id="KW-0274">FAD</keyword>
<dbReference type="InterPro" id="IPR049312">
    <property type="entry name" value="GIDA_C_N"/>
</dbReference>
<dbReference type="SMART" id="SM01228">
    <property type="entry name" value="GIDA_assoc_3"/>
    <property type="match status" value="1"/>
</dbReference>
<evidence type="ECO:0000256" key="11">
    <source>
        <dbReference type="ARBA" id="ARBA00031800"/>
    </source>
</evidence>
<dbReference type="InterPro" id="IPR044920">
    <property type="entry name" value="MnmG_C_subdom_sf"/>
</dbReference>
<dbReference type="STRING" id="571932.SAMN05421743_10279"/>
<keyword evidence="15" id="KW-1185">Reference proteome</keyword>
<evidence type="ECO:0000256" key="12">
    <source>
        <dbReference type="HAMAP-Rule" id="MF_00129"/>
    </source>
</evidence>
<dbReference type="SUPFAM" id="SSF51905">
    <property type="entry name" value="FAD/NAD(P)-binding domain"/>
    <property type="match status" value="1"/>
</dbReference>
<comment type="cofactor">
    <cofactor evidence="1 12">
        <name>FAD</name>
        <dbReference type="ChEBI" id="CHEBI:57692"/>
    </cofactor>
</comment>
<dbReference type="InterPro" id="IPR026904">
    <property type="entry name" value="MnmG_C"/>
</dbReference>
<dbReference type="InterPro" id="IPR047001">
    <property type="entry name" value="MnmG_C_subdom"/>
</dbReference>
<keyword evidence="5 12" id="KW-0963">Cytoplasm</keyword>
<proteinExistence type="inferred from homology"/>
<dbReference type="RefSeq" id="WP_093042142.1">
    <property type="nucleotide sequence ID" value="NZ_FNQR01000002.1"/>
</dbReference>
<dbReference type="InterPro" id="IPR036188">
    <property type="entry name" value="FAD/NAD-bd_sf"/>
</dbReference>
<dbReference type="InterPro" id="IPR020595">
    <property type="entry name" value="MnmG-rel_CS"/>
</dbReference>
<evidence type="ECO:0000256" key="3">
    <source>
        <dbReference type="ARBA" id="ARBA00007653"/>
    </source>
</evidence>
<dbReference type="Gene3D" id="1.10.10.1800">
    <property type="entry name" value="tRNA uridine 5-carboxymethylaminomethyl modification enzyme MnmG/GidA"/>
    <property type="match status" value="1"/>
</dbReference>
<feature type="binding site" evidence="12">
    <location>
        <begin position="14"/>
        <end position="19"/>
    </location>
    <ligand>
        <name>FAD</name>
        <dbReference type="ChEBI" id="CHEBI:57692"/>
    </ligand>
</feature>
<dbReference type="EMBL" id="FNQR01000002">
    <property type="protein sequence ID" value="SDZ95719.1"/>
    <property type="molecule type" value="Genomic_DNA"/>
</dbReference>
<feature type="domain" description="tRNA uridine 5-carboxymethylaminomethyl modification enzyme C-terminal subdomain" evidence="13">
    <location>
        <begin position="545"/>
        <end position="616"/>
    </location>
</feature>
<evidence type="ECO:0000256" key="10">
    <source>
        <dbReference type="ARBA" id="ARBA00025948"/>
    </source>
</evidence>
<comment type="subcellular location">
    <subcellularLocation>
        <location evidence="12">Cytoplasm</location>
    </subcellularLocation>
</comment>
<dbReference type="GO" id="GO:0002098">
    <property type="term" value="P:tRNA wobble uridine modification"/>
    <property type="evidence" value="ECO:0007669"/>
    <property type="project" value="InterPro"/>
</dbReference>
<dbReference type="PANTHER" id="PTHR11806">
    <property type="entry name" value="GLUCOSE INHIBITED DIVISION PROTEIN A"/>
    <property type="match status" value="1"/>
</dbReference>
<dbReference type="FunFam" id="3.50.50.60:FF:000063">
    <property type="entry name" value="tRNA uridine 5-carboxymethylaminomethyl modification enzyme MnmG"/>
    <property type="match status" value="1"/>
</dbReference>
<comment type="similarity">
    <text evidence="3 12">Belongs to the MnmG family.</text>
</comment>
<dbReference type="Proteomes" id="UP000198584">
    <property type="component" value="Unassembled WGS sequence"/>
</dbReference>
<evidence type="ECO:0000256" key="1">
    <source>
        <dbReference type="ARBA" id="ARBA00001974"/>
    </source>
</evidence>
<dbReference type="Pfam" id="PF13932">
    <property type="entry name" value="SAM_GIDA_C"/>
    <property type="match status" value="1"/>
</dbReference>
<feature type="binding site" evidence="12">
    <location>
        <position position="181"/>
    </location>
    <ligand>
        <name>FAD</name>
        <dbReference type="ChEBI" id="CHEBI:57692"/>
    </ligand>
</feature>
<reference evidence="15" key="1">
    <citation type="submission" date="2016-10" db="EMBL/GenBank/DDBJ databases">
        <authorList>
            <person name="Varghese N."/>
            <person name="Submissions S."/>
        </authorList>
    </citation>
    <scope>NUCLEOTIDE SEQUENCE [LARGE SCALE GENOMIC DNA]</scope>
    <source>
        <strain evidence="15">CCM7597</strain>
    </source>
</reference>
<dbReference type="InterPro" id="IPR002218">
    <property type="entry name" value="MnmG-rel"/>
</dbReference>
<keyword evidence="7 12" id="KW-0819">tRNA processing</keyword>
<dbReference type="GO" id="GO:0005829">
    <property type="term" value="C:cytosol"/>
    <property type="evidence" value="ECO:0007669"/>
    <property type="project" value="TreeGrafter"/>
</dbReference>
<dbReference type="PANTHER" id="PTHR11806:SF0">
    <property type="entry name" value="PROTEIN MTO1 HOMOLOG, MITOCHONDRIAL"/>
    <property type="match status" value="1"/>
</dbReference>
<dbReference type="PRINTS" id="PR00411">
    <property type="entry name" value="PNDRDTASEI"/>
</dbReference>
<dbReference type="OrthoDB" id="9815560at2"/>
<dbReference type="FunFam" id="1.10.10.1800:FF:000001">
    <property type="entry name" value="tRNA uridine 5-carboxymethylaminomethyl modification enzyme MnmG"/>
    <property type="match status" value="1"/>
</dbReference>
<dbReference type="AlphaFoldDB" id="A0A1H3X8M9"/>
<sequence>MTYDAGHYDVIVIGAGHAGCEAALASAKRGAKTLMLTLNLDLVAFMPCNPSIGGPAKGVVVREIDALGGVMGKIIDKTHIQMRMLNTRKGPAVRALRAQADKPLYIQEMKETLENQENLTLRQGMVQRLIVEDNEIKGVVTETKAAYTAKTVIVTTGTFMRGKVIIGDLEYESGPNNQRPTVALSEHLEELGIKMVRFKTGTPMRVNSHTIDYSKTEIQPGDEEPRAFSYETTEFIMDQIPCWLTYTNEYTHQIIDENLGLSPMYSGMIKGTGPRYCPSIEDKVVRFHDKPRHQIFLEPEGRNTEEVYVQGLSTSLPEFIQKKMIETVPGLEKAEIMRAGYAIEYDSVVPTQLWPTLETKNIKGLFTAGQINGTSGYEEAAAQGIMSGINAASKALDLEPLILDRSQAYIGVLIDDLVTKGTNEPYRLLTSRAEFRLMLRHDNADLRLTEIGYQMGMITEERYEKFQEKKQLIEEERKRLDGVILKPEEKVQHIVEQAGGTPLKEAVRASDLLRRPEMKYDMIETLTAPEVALPEDVKEQVEIQTKYSGYITKALQQIERMKKMDDKKIPDNIDYDAINGLATEAREKLKEVRPLSVGQASRISGVNPSDVSILLVYIEQGKIARVSNE</sequence>
<dbReference type="Pfam" id="PF21680">
    <property type="entry name" value="GIDA_C_1st"/>
    <property type="match status" value="1"/>
</dbReference>
<evidence type="ECO:0000313" key="15">
    <source>
        <dbReference type="Proteomes" id="UP000198584"/>
    </source>
</evidence>
<keyword evidence="6 12" id="KW-0285">Flavoprotein</keyword>
<dbReference type="InterPro" id="IPR040131">
    <property type="entry name" value="MnmG_N"/>
</dbReference>
<evidence type="ECO:0000256" key="5">
    <source>
        <dbReference type="ARBA" id="ARBA00022490"/>
    </source>
</evidence>
<organism evidence="14 15">
    <name type="scientific">Thalassobacillus cyri</name>
    <dbReference type="NCBI Taxonomy" id="571932"/>
    <lineage>
        <taxon>Bacteria</taxon>
        <taxon>Bacillati</taxon>
        <taxon>Bacillota</taxon>
        <taxon>Bacilli</taxon>
        <taxon>Bacillales</taxon>
        <taxon>Bacillaceae</taxon>
        <taxon>Thalassobacillus</taxon>
    </lineage>
</organism>
<feature type="binding site" evidence="12">
    <location>
        <position position="126"/>
    </location>
    <ligand>
        <name>FAD</name>
        <dbReference type="ChEBI" id="CHEBI:57692"/>
    </ligand>
</feature>
<feature type="binding site" evidence="12">
    <location>
        <begin position="273"/>
        <end position="287"/>
    </location>
    <ligand>
        <name>NAD(+)</name>
        <dbReference type="ChEBI" id="CHEBI:57540"/>
    </ligand>
</feature>
<name>A0A1H3X8M9_9BACI</name>
<dbReference type="FunFam" id="3.50.50.60:FF:000002">
    <property type="entry name" value="tRNA uridine 5-carboxymethylaminomethyl modification enzyme MnmG"/>
    <property type="match status" value="1"/>
</dbReference>